<name>E1KRV0_9BACT</name>
<evidence type="ECO:0000313" key="3">
    <source>
        <dbReference type="Proteomes" id="UP000003610"/>
    </source>
</evidence>
<feature type="non-terminal residue" evidence="2">
    <location>
        <position position="1"/>
    </location>
</feature>
<accession>E1KRV0</accession>
<protein>
    <recommendedName>
        <fullName evidence="1">Transposase IS66 central domain-containing protein</fullName>
    </recommendedName>
</protein>
<proteinExistence type="predicted"/>
<dbReference type="AlphaFoldDB" id="E1KRV0"/>
<reference evidence="2 3" key="1">
    <citation type="submission" date="2010-08" db="EMBL/GenBank/DDBJ databases">
        <authorList>
            <person name="Durkin A.S."/>
            <person name="Madupu R."/>
            <person name="Torralba M."/>
            <person name="Gillis M."/>
            <person name="Methe B."/>
            <person name="Sutton G."/>
            <person name="Nelson K.E."/>
        </authorList>
    </citation>
    <scope>NUCLEOTIDE SEQUENCE [LARGE SCALE GENOMIC DNA]</scope>
    <source>
        <strain evidence="2 3">FB035-09AN</strain>
    </source>
</reference>
<dbReference type="InterPro" id="IPR052344">
    <property type="entry name" value="Transposase-related"/>
</dbReference>
<dbReference type="PANTHER" id="PTHR33678:SF1">
    <property type="entry name" value="BLL1576 PROTEIN"/>
    <property type="match status" value="1"/>
</dbReference>
<comment type="caution">
    <text evidence="2">The sequence shown here is derived from an EMBL/GenBank/DDBJ whole genome shotgun (WGS) entry which is preliminary data.</text>
</comment>
<organism evidence="2 3">
    <name type="scientific">Prevotella disiens FB035-09AN</name>
    <dbReference type="NCBI Taxonomy" id="866771"/>
    <lineage>
        <taxon>Bacteria</taxon>
        <taxon>Pseudomonadati</taxon>
        <taxon>Bacteroidota</taxon>
        <taxon>Bacteroidia</taxon>
        <taxon>Bacteroidales</taxon>
        <taxon>Prevotellaceae</taxon>
        <taxon>Prevotella</taxon>
    </lineage>
</organism>
<dbReference type="Proteomes" id="UP000003610">
    <property type="component" value="Unassembled WGS sequence"/>
</dbReference>
<sequence>TPGEAMEKALRYAFAVWIRIGRYVQDGHFNIDNNLMEQAIRPITLGRKNYLFCGNNEGAENNAIFYTFMACCREADIEPYKWMKEILSKPLLDMTEEELTKMLPSNFK</sequence>
<dbReference type="RefSeq" id="WP_004357108.1">
    <property type="nucleotide sequence ID" value="NZ_AEDO01000045.1"/>
</dbReference>
<dbReference type="InterPro" id="IPR004291">
    <property type="entry name" value="Transposase_IS66_central"/>
</dbReference>
<dbReference type="EMBL" id="AEDO01000045">
    <property type="protein sequence ID" value="EFL45806.1"/>
    <property type="molecule type" value="Genomic_DNA"/>
</dbReference>
<dbReference type="PANTHER" id="PTHR33678">
    <property type="entry name" value="BLL1576 PROTEIN"/>
    <property type="match status" value="1"/>
</dbReference>
<dbReference type="Pfam" id="PF03050">
    <property type="entry name" value="DDE_Tnp_IS66"/>
    <property type="match status" value="1"/>
</dbReference>
<evidence type="ECO:0000259" key="1">
    <source>
        <dbReference type="Pfam" id="PF03050"/>
    </source>
</evidence>
<feature type="domain" description="Transposase IS66 central" evidence="1">
    <location>
        <begin position="2"/>
        <end position="60"/>
    </location>
</feature>
<evidence type="ECO:0000313" key="2">
    <source>
        <dbReference type="EMBL" id="EFL45806.1"/>
    </source>
</evidence>
<gene>
    <name evidence="2" type="ORF">HMPREF9296_1933</name>
</gene>
<dbReference type="eggNOG" id="COG4974">
    <property type="taxonomic scope" value="Bacteria"/>
</dbReference>